<name>A0A8J5QSY6_9HYME</name>
<evidence type="ECO:0000313" key="3">
    <source>
        <dbReference type="Proteomes" id="UP000729913"/>
    </source>
</evidence>
<dbReference type="AlphaFoldDB" id="A0A8J5QSY6"/>
<proteinExistence type="predicted"/>
<reference evidence="2" key="1">
    <citation type="submission" date="2020-03" db="EMBL/GenBank/DDBJ databases">
        <authorList>
            <person name="Chebbi M.A."/>
            <person name="Drezen J.M."/>
        </authorList>
    </citation>
    <scope>NUCLEOTIDE SEQUENCE</scope>
    <source>
        <tissue evidence="2">Whole body</tissue>
    </source>
</reference>
<reference evidence="2" key="2">
    <citation type="submission" date="2021-04" db="EMBL/GenBank/DDBJ databases">
        <title>Genome-wide patterns of bracovirus chromosomal integration into multiple host tissues during parasitism.</title>
        <authorList>
            <person name="Chebbi M.A.C."/>
        </authorList>
    </citation>
    <scope>NUCLEOTIDE SEQUENCE</scope>
    <source>
        <tissue evidence="2">Whole body</tissue>
    </source>
</reference>
<evidence type="ECO:0000256" key="1">
    <source>
        <dbReference type="SAM" id="MobiDB-lite"/>
    </source>
</evidence>
<sequence>YKTLARLPLFKRRRLVRLPLWLQLSVFKLATGGSIGQRLHSPRRKARGDAAECAKKRSVTIGKLRADNGDVKADVDSVFRGGEPPSSLERPKKREAGELPDQDLGRRIHRARDHPQEPVPSSRRHYQLFRRVLEKNRQEVPETLDQVPDLDKLELVDLVPGEGGV</sequence>
<dbReference type="EMBL" id="JAAOIC020000016">
    <property type="protein sequence ID" value="KAG8041510.1"/>
    <property type="molecule type" value="Genomic_DNA"/>
</dbReference>
<feature type="non-terminal residue" evidence="2">
    <location>
        <position position="165"/>
    </location>
</feature>
<dbReference type="Proteomes" id="UP000729913">
    <property type="component" value="Unassembled WGS sequence"/>
</dbReference>
<protein>
    <submittedName>
        <fullName evidence="2">Uncharacterized protein</fullName>
    </submittedName>
</protein>
<evidence type="ECO:0000313" key="2">
    <source>
        <dbReference type="EMBL" id="KAG8041510.1"/>
    </source>
</evidence>
<feature type="region of interest" description="Disordered" evidence="1">
    <location>
        <begin position="75"/>
        <end position="126"/>
    </location>
</feature>
<keyword evidence="3" id="KW-1185">Reference proteome</keyword>
<organism evidence="2 3">
    <name type="scientific">Cotesia typhae</name>
    <dbReference type="NCBI Taxonomy" id="2053667"/>
    <lineage>
        <taxon>Eukaryota</taxon>
        <taxon>Metazoa</taxon>
        <taxon>Ecdysozoa</taxon>
        <taxon>Arthropoda</taxon>
        <taxon>Hexapoda</taxon>
        <taxon>Insecta</taxon>
        <taxon>Pterygota</taxon>
        <taxon>Neoptera</taxon>
        <taxon>Endopterygota</taxon>
        <taxon>Hymenoptera</taxon>
        <taxon>Apocrita</taxon>
        <taxon>Ichneumonoidea</taxon>
        <taxon>Braconidae</taxon>
        <taxon>Microgastrinae</taxon>
        <taxon>Cotesia</taxon>
    </lineage>
</organism>
<gene>
    <name evidence="2" type="ORF">G9C98_002803</name>
</gene>
<accession>A0A8J5QSY6</accession>
<comment type="caution">
    <text evidence="2">The sequence shown here is derived from an EMBL/GenBank/DDBJ whole genome shotgun (WGS) entry which is preliminary data.</text>
</comment>